<dbReference type="PATRIC" id="fig|608538.5.peg.1690"/>
<dbReference type="NCBIfam" id="NF006423">
    <property type="entry name" value="PRK08674.1-2"/>
    <property type="match status" value="1"/>
</dbReference>
<sequence length="317" mass="35656">MKAQEMLENFPEQINPVDTPSLNLRDYAGIVFSGMGGSGIVGDLAKLVLEKSQIDMPILSVRDYTLPPYVKENWAVFCVSYSGNTEETLSIAQEALSRNIKPVCVSSGGKLKELTNQRGLMHFALPSGYPPRYALGFMISTVLSLIGMKDGLKACREFLKEKKESIKEQAYRLAQRLEGYIPVVYATPLMDAVALRWKTQINENAKTLCYTATLPELHHNEVVGLDNPITRNLCTFVLLFDPEDHPRNLKRLEITEQILKDLGVVPALIKGEGNEFLNRLFYLIYLGDWASFYLSQLYGYDPIPVKVIDSIKEKLSL</sequence>
<dbReference type="GO" id="GO:1901135">
    <property type="term" value="P:carbohydrate derivative metabolic process"/>
    <property type="evidence" value="ECO:0007669"/>
    <property type="project" value="InterPro"/>
</dbReference>
<dbReference type="CDD" id="cd05637">
    <property type="entry name" value="SIS_PGI_PMI_2"/>
    <property type="match status" value="1"/>
</dbReference>
<dbReference type="InterPro" id="IPR035484">
    <property type="entry name" value="SIS_PGI/PMI_1"/>
</dbReference>
<reference evidence="5 6" key="1">
    <citation type="journal article" date="2010" name="J. Bacteriol.">
        <title>Complete genome sequence of the thermophilic, obligately chemolithoautotrophic hydrogen-oxidizing bacterium Hydrogenobacter thermophilus TK-6.</title>
        <authorList>
            <person name="Arai H."/>
            <person name="Kanbe H."/>
            <person name="Ishii M."/>
            <person name="Igarashi Y."/>
        </authorList>
    </citation>
    <scope>NUCLEOTIDE SEQUENCE [LARGE SCALE GENOMIC DNA]</scope>
    <source>
        <strain evidence="6">DSM 6534 / IAM 12695 / TK-6 [Tokyo]</strain>
    </source>
</reference>
<dbReference type="GO" id="GO:0004347">
    <property type="term" value="F:glucose-6-phosphate isomerase activity"/>
    <property type="evidence" value="ECO:0007669"/>
    <property type="project" value="InterPro"/>
</dbReference>
<dbReference type="CDD" id="cd05017">
    <property type="entry name" value="SIS_PGI_PMI_1"/>
    <property type="match status" value="1"/>
</dbReference>
<dbReference type="KEGG" id="hte:Hydth_1659"/>
<evidence type="ECO:0000256" key="2">
    <source>
        <dbReference type="ARBA" id="ARBA00023235"/>
    </source>
</evidence>
<dbReference type="KEGG" id="hth:HTH_1674"/>
<dbReference type="OrthoDB" id="9771734at2"/>
<evidence type="ECO:0000313" key="5">
    <source>
        <dbReference type="EMBL" id="BAI70121.1"/>
    </source>
</evidence>
<dbReference type="Proteomes" id="UP000002574">
    <property type="component" value="Chromosome"/>
</dbReference>
<dbReference type="EMBL" id="AP011112">
    <property type="protein sequence ID" value="BAI70121.1"/>
    <property type="molecule type" value="Genomic_DNA"/>
</dbReference>
<keyword evidence="2 5" id="KW-0413">Isomerase</keyword>
<keyword evidence="3" id="KW-0175">Coiled coil</keyword>
<protein>
    <submittedName>
        <fullName evidence="5">Bifunctional phosphoglucose/phosphomannose isomerase</fullName>
    </submittedName>
</protein>
<dbReference type="RefSeq" id="WP_012964301.1">
    <property type="nucleotide sequence ID" value="NC_013799.1"/>
</dbReference>
<dbReference type="AlphaFoldDB" id="D3DJW9"/>
<dbReference type="PROSITE" id="PS51464">
    <property type="entry name" value="SIS"/>
    <property type="match status" value="1"/>
</dbReference>
<dbReference type="GO" id="GO:0097367">
    <property type="term" value="F:carbohydrate derivative binding"/>
    <property type="evidence" value="ECO:0007669"/>
    <property type="project" value="InterPro"/>
</dbReference>
<dbReference type="InterPro" id="IPR046348">
    <property type="entry name" value="SIS_dom_sf"/>
</dbReference>
<feature type="domain" description="SIS" evidence="4">
    <location>
        <begin position="20"/>
        <end position="153"/>
    </location>
</feature>
<evidence type="ECO:0000256" key="3">
    <source>
        <dbReference type="SAM" id="Coils"/>
    </source>
</evidence>
<dbReference type="InterPro" id="IPR001347">
    <property type="entry name" value="SIS_dom"/>
</dbReference>
<accession>D3DJW9</accession>
<dbReference type="GO" id="GO:0005975">
    <property type="term" value="P:carbohydrate metabolic process"/>
    <property type="evidence" value="ECO:0007669"/>
    <property type="project" value="InterPro"/>
</dbReference>
<evidence type="ECO:0000259" key="4">
    <source>
        <dbReference type="PROSITE" id="PS51464"/>
    </source>
</evidence>
<comment type="similarity">
    <text evidence="1">Belongs to the PGI/PMI family.</text>
</comment>
<evidence type="ECO:0000313" key="6">
    <source>
        <dbReference type="Proteomes" id="UP000002574"/>
    </source>
</evidence>
<gene>
    <name evidence="5" type="primary">pgi</name>
    <name evidence="5" type="ordered locus">HTH_1674</name>
</gene>
<dbReference type="InterPro" id="IPR019490">
    <property type="entry name" value="Glu6P/Mann6P_isomerase_C"/>
</dbReference>
<keyword evidence="6" id="KW-1185">Reference proteome</keyword>
<dbReference type="SUPFAM" id="SSF53697">
    <property type="entry name" value="SIS domain"/>
    <property type="match status" value="1"/>
</dbReference>
<dbReference type="Pfam" id="PF10432">
    <property type="entry name" value="bact-PGI_C"/>
    <property type="match status" value="1"/>
</dbReference>
<dbReference type="Pfam" id="PF01380">
    <property type="entry name" value="SIS"/>
    <property type="match status" value="1"/>
</dbReference>
<dbReference type="eggNOG" id="COG2222">
    <property type="taxonomic scope" value="Bacteria"/>
</dbReference>
<organism evidence="5 6">
    <name type="scientific">Hydrogenobacter thermophilus (strain DSM 6534 / IAM 12695 / TK-6)</name>
    <dbReference type="NCBI Taxonomy" id="608538"/>
    <lineage>
        <taxon>Bacteria</taxon>
        <taxon>Pseudomonadati</taxon>
        <taxon>Aquificota</taxon>
        <taxon>Aquificia</taxon>
        <taxon>Aquificales</taxon>
        <taxon>Aquificaceae</taxon>
        <taxon>Hydrogenobacter</taxon>
    </lineage>
</organism>
<feature type="coiled-coil region" evidence="3">
    <location>
        <begin position="149"/>
        <end position="176"/>
    </location>
</feature>
<evidence type="ECO:0000256" key="1">
    <source>
        <dbReference type="ARBA" id="ARBA00010523"/>
    </source>
</evidence>
<name>D3DJW9_HYDTT</name>
<proteinExistence type="inferred from homology"/>
<dbReference type="GO" id="GO:0004476">
    <property type="term" value="F:mannose-6-phosphate isomerase activity"/>
    <property type="evidence" value="ECO:0007669"/>
    <property type="project" value="InterPro"/>
</dbReference>
<dbReference type="NCBIfam" id="TIGR02128">
    <property type="entry name" value="G6PI_arch"/>
    <property type="match status" value="1"/>
</dbReference>
<dbReference type="Gene3D" id="3.40.50.10490">
    <property type="entry name" value="Glucose-6-phosphate isomerase like protein, domain 1"/>
    <property type="match status" value="2"/>
</dbReference>
<dbReference type="STRING" id="608538.HTH_1674"/>